<reference evidence="2" key="1">
    <citation type="submission" date="2025-08" db="UniProtKB">
        <authorList>
            <consortium name="RefSeq"/>
        </authorList>
    </citation>
    <scope>IDENTIFICATION</scope>
</reference>
<dbReference type="KEGG" id="pbar:105431236"/>
<dbReference type="RefSeq" id="XP_011643597.1">
    <property type="nucleotide sequence ID" value="XM_011645295.1"/>
</dbReference>
<evidence type="ECO:0000313" key="2">
    <source>
        <dbReference type="RefSeq" id="XP_011643597.1"/>
    </source>
</evidence>
<sequence>MYKGSSVNYYTSIQQNEAYKKHISSHNSSSTEPCTSRILGRRFALISTTYKYLDIGINVGLVSYVELRIGDNRGNQILLSYVMWKTLIEKHVDIEQLVQSIAPSSLSIHDLIIELVQMRNTNIVKFTLRDTCLYMKPSTIFFLFELEHCVEHVYYRFYENIYGVSEKFKQFINFLRRNCITDKHIAIKTLRESNIFDKISIIDCELLAYAIDNVVHYALHDQ</sequence>
<proteinExistence type="predicted"/>
<dbReference type="AlphaFoldDB" id="A0A6I9WUU4"/>
<organism evidence="1 2">
    <name type="scientific">Pogonomyrmex barbatus</name>
    <name type="common">red harvester ant</name>
    <dbReference type="NCBI Taxonomy" id="144034"/>
    <lineage>
        <taxon>Eukaryota</taxon>
        <taxon>Metazoa</taxon>
        <taxon>Ecdysozoa</taxon>
        <taxon>Arthropoda</taxon>
        <taxon>Hexapoda</taxon>
        <taxon>Insecta</taxon>
        <taxon>Pterygota</taxon>
        <taxon>Neoptera</taxon>
        <taxon>Endopterygota</taxon>
        <taxon>Hymenoptera</taxon>
        <taxon>Apocrita</taxon>
        <taxon>Aculeata</taxon>
        <taxon>Formicoidea</taxon>
        <taxon>Formicidae</taxon>
        <taxon>Myrmicinae</taxon>
        <taxon>Pogonomyrmex</taxon>
    </lineage>
</organism>
<protein>
    <submittedName>
        <fullName evidence="2">Uncharacterized protein LOC105431236</fullName>
    </submittedName>
</protein>
<dbReference type="Proteomes" id="UP000504615">
    <property type="component" value="Unplaced"/>
</dbReference>
<dbReference type="GeneID" id="105431236"/>
<gene>
    <name evidence="2" type="primary">LOC105431236</name>
</gene>
<accession>A0A6I9WUU4</accession>
<keyword evidence="1" id="KW-1185">Reference proteome</keyword>
<evidence type="ECO:0000313" key="1">
    <source>
        <dbReference type="Proteomes" id="UP000504615"/>
    </source>
</evidence>
<name>A0A6I9WUU4_9HYME</name>
<dbReference type="OrthoDB" id="7549303at2759"/>